<accession>Q759A7</accession>
<dbReference type="SMART" id="SM00353">
    <property type="entry name" value="HLH"/>
    <property type="match status" value="1"/>
</dbReference>
<dbReference type="GO" id="GO:0005634">
    <property type="term" value="C:nucleus"/>
    <property type="evidence" value="ECO:0000318"/>
    <property type="project" value="GO_Central"/>
</dbReference>
<organism evidence="3 4">
    <name type="scientific">Eremothecium gossypii (strain ATCC 10895 / CBS 109.51 / FGSC 9923 / NRRL Y-1056)</name>
    <name type="common">Yeast</name>
    <name type="synonym">Ashbya gossypii</name>
    <dbReference type="NCBI Taxonomy" id="284811"/>
    <lineage>
        <taxon>Eukaryota</taxon>
        <taxon>Fungi</taxon>
        <taxon>Dikarya</taxon>
        <taxon>Ascomycota</taxon>
        <taxon>Saccharomycotina</taxon>
        <taxon>Saccharomycetes</taxon>
        <taxon>Saccharomycetales</taxon>
        <taxon>Saccharomycetaceae</taxon>
        <taxon>Eremothecium</taxon>
    </lineage>
</organism>
<gene>
    <name evidence="3" type="ORF">AGOS_ADR370W</name>
</gene>
<dbReference type="GO" id="GO:0046983">
    <property type="term" value="F:protein dimerization activity"/>
    <property type="evidence" value="ECO:0007669"/>
    <property type="project" value="InterPro"/>
</dbReference>
<feature type="compositionally biased region" description="Acidic residues" evidence="1">
    <location>
        <begin position="114"/>
        <end position="131"/>
    </location>
</feature>
<dbReference type="GO" id="GO:0045944">
    <property type="term" value="P:positive regulation of transcription by RNA polymerase II"/>
    <property type="evidence" value="ECO:0000318"/>
    <property type="project" value="GO_Central"/>
</dbReference>
<feature type="compositionally biased region" description="Polar residues" evidence="1">
    <location>
        <begin position="22"/>
        <end position="40"/>
    </location>
</feature>
<dbReference type="Gene3D" id="4.10.280.10">
    <property type="entry name" value="Helix-loop-helix DNA-binding domain"/>
    <property type="match status" value="1"/>
</dbReference>
<dbReference type="PANTHER" id="PTHR47336:SF3">
    <property type="entry name" value="SERINE-RICH PROTEIN TYE7"/>
    <property type="match status" value="1"/>
</dbReference>
<keyword evidence="4" id="KW-1185">Reference proteome</keyword>
<dbReference type="GO" id="GO:0045821">
    <property type="term" value="P:positive regulation of glycolytic process"/>
    <property type="evidence" value="ECO:0007669"/>
    <property type="project" value="EnsemblFungi"/>
</dbReference>
<dbReference type="GO" id="GO:0000978">
    <property type="term" value="F:RNA polymerase II cis-regulatory region sequence-specific DNA binding"/>
    <property type="evidence" value="ECO:0000318"/>
    <property type="project" value="GO_Central"/>
</dbReference>
<reference evidence="3 4" key="1">
    <citation type="journal article" date="2004" name="Science">
        <title>The Ashbya gossypii genome as a tool for mapping the ancient Saccharomyces cerevisiae genome.</title>
        <authorList>
            <person name="Dietrich F.S."/>
            <person name="Voegeli S."/>
            <person name="Brachat S."/>
            <person name="Lerch A."/>
            <person name="Gates K."/>
            <person name="Steiner S."/>
            <person name="Mohr C."/>
            <person name="Pohlmann R."/>
            <person name="Luedi P."/>
            <person name="Choi S."/>
            <person name="Wing R.A."/>
            <person name="Flavier A."/>
            <person name="Gaffney T.D."/>
            <person name="Philippsen P."/>
        </authorList>
    </citation>
    <scope>NUCLEOTIDE SEQUENCE [LARGE SCALE GENOMIC DNA]</scope>
    <source>
        <strain evidence="4">ATCC 10895 / CBS 109.51 / FGSC 9923 / NRRL Y-1056</strain>
    </source>
</reference>
<dbReference type="PANTHER" id="PTHR47336">
    <property type="entry name" value="TRANSCRIPTION FACTOR HMS1-RELATED"/>
    <property type="match status" value="1"/>
</dbReference>
<dbReference type="GO" id="GO:0001216">
    <property type="term" value="F:DNA-binding transcription activator activity"/>
    <property type="evidence" value="ECO:0000318"/>
    <property type="project" value="GO_Central"/>
</dbReference>
<reference evidence="4" key="2">
    <citation type="journal article" date="2013" name="G3 (Bethesda)">
        <title>Genomes of Ashbya fungi isolated from insects reveal four mating-type loci, numerous translocations, lack of transposons, and distinct gene duplications.</title>
        <authorList>
            <person name="Dietrich F.S."/>
            <person name="Voegeli S."/>
            <person name="Kuo S."/>
            <person name="Philippsen P."/>
        </authorList>
    </citation>
    <scope>GENOME REANNOTATION</scope>
    <source>
        <strain evidence="4">ATCC 10895 / CBS 109.51 / FGSC 9923 / NRRL Y-1056</strain>
    </source>
</reference>
<evidence type="ECO:0000313" key="3">
    <source>
        <dbReference type="EMBL" id="AAS52290.1"/>
    </source>
</evidence>
<dbReference type="InterPro" id="IPR011598">
    <property type="entry name" value="bHLH_dom"/>
</dbReference>
<dbReference type="KEGG" id="ago:AGOS_ADR370W"/>
<evidence type="ECO:0000259" key="2">
    <source>
        <dbReference type="PROSITE" id="PS50888"/>
    </source>
</evidence>
<dbReference type="eggNOG" id="KOG2588">
    <property type="taxonomic scope" value="Eukaryota"/>
</dbReference>
<evidence type="ECO:0000256" key="1">
    <source>
        <dbReference type="SAM" id="MobiDB-lite"/>
    </source>
</evidence>
<dbReference type="HOGENOM" id="CLU_067895_0_0_1"/>
<dbReference type="GeneID" id="4620631"/>
<dbReference type="SUPFAM" id="SSF47459">
    <property type="entry name" value="HLH, helix-loop-helix DNA-binding domain"/>
    <property type="match status" value="1"/>
</dbReference>
<dbReference type="AlphaFoldDB" id="Q759A7"/>
<feature type="compositionally biased region" description="Basic residues" evidence="1">
    <location>
        <begin position="142"/>
        <end position="154"/>
    </location>
</feature>
<feature type="region of interest" description="Disordered" evidence="1">
    <location>
        <begin position="110"/>
        <end position="159"/>
    </location>
</feature>
<dbReference type="GO" id="GO:0000785">
    <property type="term" value="C:chromatin"/>
    <property type="evidence" value="ECO:0000318"/>
    <property type="project" value="GO_Central"/>
</dbReference>
<evidence type="ECO:0000313" key="4">
    <source>
        <dbReference type="Proteomes" id="UP000000591"/>
    </source>
</evidence>
<feature type="domain" description="BHLH" evidence="2">
    <location>
        <begin position="155"/>
        <end position="235"/>
    </location>
</feature>
<dbReference type="OrthoDB" id="2133190at2759"/>
<dbReference type="FunCoup" id="Q759A7">
    <property type="interactions" value="1160"/>
</dbReference>
<protein>
    <submittedName>
        <fullName evidence="3">ADR370Wp</fullName>
    </submittedName>
</protein>
<dbReference type="STRING" id="284811.Q759A7"/>
<dbReference type="InParanoid" id="Q759A7"/>
<proteinExistence type="predicted"/>
<dbReference type="EMBL" id="AE016817">
    <property type="protein sequence ID" value="AAS52290.1"/>
    <property type="molecule type" value="Genomic_DNA"/>
</dbReference>
<dbReference type="Pfam" id="PF00010">
    <property type="entry name" value="HLH"/>
    <property type="match status" value="1"/>
</dbReference>
<dbReference type="Proteomes" id="UP000000591">
    <property type="component" value="Chromosome IV"/>
</dbReference>
<dbReference type="OMA" id="FPENNAR"/>
<dbReference type="InterPro" id="IPR036638">
    <property type="entry name" value="HLH_DNA-bd_sf"/>
</dbReference>
<dbReference type="PROSITE" id="PS50888">
    <property type="entry name" value="BHLH"/>
    <property type="match status" value="1"/>
</dbReference>
<feature type="region of interest" description="Disordered" evidence="1">
    <location>
        <begin position="16"/>
        <end position="45"/>
    </location>
</feature>
<dbReference type="CDD" id="cd11395">
    <property type="entry name" value="bHLHzip_SREBP_like"/>
    <property type="match status" value="1"/>
</dbReference>
<name>Q759A7_EREGS</name>
<dbReference type="GO" id="GO:0006368">
    <property type="term" value="P:transcription elongation by RNA polymerase II"/>
    <property type="evidence" value="ECO:0007669"/>
    <property type="project" value="EnsemblFungi"/>
</dbReference>
<dbReference type="InterPro" id="IPR052099">
    <property type="entry name" value="Regulatory_TF_Diverse"/>
</dbReference>
<dbReference type="RefSeq" id="NP_984466.1">
    <property type="nucleotide sequence ID" value="NM_209819.1"/>
</dbReference>
<sequence length="259" mass="28327">MPVSVMNNSGAADFEEWLAQGPINSLPGSDGSSGETSSAASPFDQFASLFDAEAPLAPLSDGEALPSNKTSVTNSPVCIKEEDAGVLQFAGDQSLAALALHFDGFDTAPQATEADNERDDADSINNEEEETQGLTQSERAAYKPKRAPRKRLTPHQKEAHNKIEKRYRININTKLAKLQQIIPWVASEATAFEVDDALRQKSSPTMMDTATLTSATPKLNKSMILEKAVDYILFLQNNERLYAMEVQRLKAELDALRPQ</sequence>